<evidence type="ECO:0000313" key="13">
    <source>
        <dbReference type="Proteomes" id="UP000245207"/>
    </source>
</evidence>
<dbReference type="Pfam" id="PF00521">
    <property type="entry name" value="DNA_topoisoIV"/>
    <property type="match status" value="1"/>
</dbReference>
<evidence type="ECO:0000256" key="1">
    <source>
        <dbReference type="ARBA" id="ARBA00000185"/>
    </source>
</evidence>
<evidence type="ECO:0000313" key="12">
    <source>
        <dbReference type="EMBL" id="PWA85917.1"/>
    </source>
</evidence>
<comment type="caution">
    <text evidence="9">Lacks conserved residue(s) required for the propagation of feature annotation.</text>
</comment>
<dbReference type="InterPro" id="IPR013757">
    <property type="entry name" value="Topo_IIA_A_a_sf"/>
</dbReference>
<dbReference type="GO" id="GO:0000819">
    <property type="term" value="P:sister chromatid segregation"/>
    <property type="evidence" value="ECO:0007669"/>
    <property type="project" value="TreeGrafter"/>
</dbReference>
<comment type="catalytic activity">
    <reaction evidence="1">
        <text>ATP-dependent breakage, passage and rejoining of double-stranded DNA.</text>
        <dbReference type="EC" id="5.6.2.2"/>
    </reaction>
</comment>
<dbReference type="Proteomes" id="UP000245207">
    <property type="component" value="Unassembled WGS sequence"/>
</dbReference>
<proteinExistence type="predicted"/>
<dbReference type="PANTHER" id="PTHR10169">
    <property type="entry name" value="DNA TOPOISOMERASE/GYRASE"/>
    <property type="match status" value="1"/>
</dbReference>
<dbReference type="InterPro" id="IPR002205">
    <property type="entry name" value="Topo_IIA_dom_A"/>
</dbReference>
<keyword evidence="8" id="KW-0413">Isomerase</keyword>
<keyword evidence="5" id="KW-0067">ATP-binding</keyword>
<dbReference type="PANTHER" id="PTHR10169:SF38">
    <property type="entry name" value="DNA TOPOISOMERASE 2"/>
    <property type="match status" value="1"/>
</dbReference>
<protein>
    <recommendedName>
        <fullName evidence="3">DNA topoisomerase (ATP-hydrolyzing)</fullName>
        <ecNumber evidence="3">5.6.2.2</ecNumber>
    </recommendedName>
</protein>
<dbReference type="OrthoDB" id="1747350at2759"/>
<dbReference type="GO" id="GO:0006265">
    <property type="term" value="P:DNA topological change"/>
    <property type="evidence" value="ECO:0007669"/>
    <property type="project" value="InterPro"/>
</dbReference>
<feature type="domain" description="Topo IIA-type catalytic" evidence="11">
    <location>
        <begin position="1"/>
        <end position="157"/>
    </location>
</feature>
<evidence type="ECO:0000256" key="8">
    <source>
        <dbReference type="ARBA" id="ARBA00023235"/>
    </source>
</evidence>
<dbReference type="STRING" id="35608.A0A2U1PJQ3"/>
<dbReference type="GO" id="GO:0005524">
    <property type="term" value="F:ATP binding"/>
    <property type="evidence" value="ECO:0007669"/>
    <property type="project" value="UniProtKB-KW"/>
</dbReference>
<sequence length="196" mass="22838">MHLLDANNQLMKYDTPEQILEDFYHIRLELYKQRRSARIRELKIALLLLENTAKYIGKVCKGEILMFPLKENDERCAELKEKGFQSSQSIAWMVHPVGRKVTKKEELRTGYDYLLSTPVESFSYEKMKGLEQERDEKNNEFRELTNASPKSLWLKDLDALIRQLDAEKYPSAEKRAPAKRAPDAAGPQRANKKSCM</sequence>
<dbReference type="PROSITE" id="PS52040">
    <property type="entry name" value="TOPO_IIA"/>
    <property type="match status" value="1"/>
</dbReference>
<comment type="cofactor">
    <cofactor evidence="2">
        <name>Mg(2+)</name>
        <dbReference type="ChEBI" id="CHEBI:18420"/>
    </cofactor>
</comment>
<dbReference type="GO" id="GO:0003677">
    <property type="term" value="F:DNA binding"/>
    <property type="evidence" value="ECO:0007669"/>
    <property type="project" value="UniProtKB-UniRule"/>
</dbReference>
<evidence type="ECO:0000259" key="11">
    <source>
        <dbReference type="PROSITE" id="PS52040"/>
    </source>
</evidence>
<keyword evidence="6" id="KW-0799">Topoisomerase</keyword>
<dbReference type="SUPFAM" id="SSF56719">
    <property type="entry name" value="Type II DNA topoisomerase"/>
    <property type="match status" value="1"/>
</dbReference>
<evidence type="ECO:0000256" key="3">
    <source>
        <dbReference type="ARBA" id="ARBA00012895"/>
    </source>
</evidence>
<comment type="caution">
    <text evidence="12">The sequence shown here is derived from an EMBL/GenBank/DDBJ whole genome shotgun (WGS) entry which is preliminary data.</text>
</comment>
<gene>
    <name evidence="12" type="ORF">CTI12_AA144040</name>
</gene>
<evidence type="ECO:0000256" key="10">
    <source>
        <dbReference type="SAM" id="MobiDB-lite"/>
    </source>
</evidence>
<feature type="compositionally biased region" description="Basic and acidic residues" evidence="10">
    <location>
        <begin position="168"/>
        <end position="182"/>
    </location>
</feature>
<accession>A0A2U1PJQ3</accession>
<evidence type="ECO:0000256" key="9">
    <source>
        <dbReference type="PROSITE-ProRule" id="PRU01384"/>
    </source>
</evidence>
<dbReference type="InterPro" id="IPR013760">
    <property type="entry name" value="Topo_IIA-like_dom_sf"/>
</dbReference>
<dbReference type="EMBL" id="PKPP01001071">
    <property type="protein sequence ID" value="PWA85917.1"/>
    <property type="molecule type" value="Genomic_DNA"/>
</dbReference>
<dbReference type="GO" id="GO:0003918">
    <property type="term" value="F:DNA topoisomerase type II (double strand cut, ATP-hydrolyzing) activity"/>
    <property type="evidence" value="ECO:0007669"/>
    <property type="project" value="UniProtKB-EC"/>
</dbReference>
<feature type="region of interest" description="Disordered" evidence="10">
    <location>
        <begin position="168"/>
        <end position="196"/>
    </location>
</feature>
<evidence type="ECO:0000256" key="6">
    <source>
        <dbReference type="ARBA" id="ARBA00023029"/>
    </source>
</evidence>
<evidence type="ECO:0000256" key="2">
    <source>
        <dbReference type="ARBA" id="ARBA00001946"/>
    </source>
</evidence>
<keyword evidence="7 9" id="KW-0238">DNA-binding</keyword>
<dbReference type="Gene3D" id="1.10.268.10">
    <property type="entry name" value="Topoisomerase, domain 3"/>
    <property type="match status" value="1"/>
</dbReference>
<reference evidence="12 13" key="1">
    <citation type="journal article" date="2018" name="Mol. Plant">
        <title>The genome of Artemisia annua provides insight into the evolution of Asteraceae family and artemisinin biosynthesis.</title>
        <authorList>
            <person name="Shen Q."/>
            <person name="Zhang L."/>
            <person name="Liao Z."/>
            <person name="Wang S."/>
            <person name="Yan T."/>
            <person name="Shi P."/>
            <person name="Liu M."/>
            <person name="Fu X."/>
            <person name="Pan Q."/>
            <person name="Wang Y."/>
            <person name="Lv Z."/>
            <person name="Lu X."/>
            <person name="Zhang F."/>
            <person name="Jiang W."/>
            <person name="Ma Y."/>
            <person name="Chen M."/>
            <person name="Hao X."/>
            <person name="Li L."/>
            <person name="Tang Y."/>
            <person name="Lv G."/>
            <person name="Zhou Y."/>
            <person name="Sun X."/>
            <person name="Brodelius P.E."/>
            <person name="Rose J.K.C."/>
            <person name="Tang K."/>
        </authorList>
    </citation>
    <scope>NUCLEOTIDE SEQUENCE [LARGE SCALE GENOMIC DNA]</scope>
    <source>
        <strain evidence="13">cv. Huhao1</strain>
        <tissue evidence="12">Leaf</tissue>
    </source>
</reference>
<dbReference type="AlphaFoldDB" id="A0A2U1PJQ3"/>
<dbReference type="EC" id="5.6.2.2" evidence="3"/>
<evidence type="ECO:0000256" key="5">
    <source>
        <dbReference type="ARBA" id="ARBA00022840"/>
    </source>
</evidence>
<keyword evidence="13" id="KW-1185">Reference proteome</keyword>
<organism evidence="12 13">
    <name type="scientific">Artemisia annua</name>
    <name type="common">Sweet wormwood</name>
    <dbReference type="NCBI Taxonomy" id="35608"/>
    <lineage>
        <taxon>Eukaryota</taxon>
        <taxon>Viridiplantae</taxon>
        <taxon>Streptophyta</taxon>
        <taxon>Embryophyta</taxon>
        <taxon>Tracheophyta</taxon>
        <taxon>Spermatophyta</taxon>
        <taxon>Magnoliopsida</taxon>
        <taxon>eudicotyledons</taxon>
        <taxon>Gunneridae</taxon>
        <taxon>Pentapetalae</taxon>
        <taxon>asterids</taxon>
        <taxon>campanulids</taxon>
        <taxon>Asterales</taxon>
        <taxon>Asteraceae</taxon>
        <taxon>Asteroideae</taxon>
        <taxon>Anthemideae</taxon>
        <taxon>Artemisiinae</taxon>
        <taxon>Artemisia</taxon>
    </lineage>
</organism>
<evidence type="ECO:0000256" key="4">
    <source>
        <dbReference type="ARBA" id="ARBA00022741"/>
    </source>
</evidence>
<evidence type="ECO:0000256" key="7">
    <source>
        <dbReference type="ARBA" id="ARBA00023125"/>
    </source>
</evidence>
<name>A0A2U1PJQ3_ARTAN</name>
<keyword evidence="4" id="KW-0547">Nucleotide-binding</keyword>
<dbReference type="GO" id="GO:0000712">
    <property type="term" value="P:resolution of meiotic recombination intermediates"/>
    <property type="evidence" value="ECO:0007669"/>
    <property type="project" value="TreeGrafter"/>
</dbReference>
<dbReference type="InterPro" id="IPR050634">
    <property type="entry name" value="DNA_Topoisomerase_II"/>
</dbReference>
<dbReference type="GO" id="GO:0005634">
    <property type="term" value="C:nucleus"/>
    <property type="evidence" value="ECO:0007669"/>
    <property type="project" value="TreeGrafter"/>
</dbReference>